<organism evidence="1 2">
    <name type="scientific">Meloidogyne enterolobii</name>
    <name type="common">Root-knot nematode worm</name>
    <name type="synonym">Meloidogyne mayaguensis</name>
    <dbReference type="NCBI Taxonomy" id="390850"/>
    <lineage>
        <taxon>Eukaryota</taxon>
        <taxon>Metazoa</taxon>
        <taxon>Ecdysozoa</taxon>
        <taxon>Nematoda</taxon>
        <taxon>Chromadorea</taxon>
        <taxon>Rhabditida</taxon>
        <taxon>Tylenchina</taxon>
        <taxon>Tylenchomorpha</taxon>
        <taxon>Tylenchoidea</taxon>
        <taxon>Meloidogynidae</taxon>
        <taxon>Meloidogyninae</taxon>
        <taxon>Meloidogyne</taxon>
    </lineage>
</organism>
<name>A0A6V7VS04_MELEN</name>
<reference evidence="1 2" key="1">
    <citation type="submission" date="2020-08" db="EMBL/GenBank/DDBJ databases">
        <authorList>
            <person name="Koutsovoulos G."/>
            <person name="Danchin GJ E."/>
        </authorList>
    </citation>
    <scope>NUCLEOTIDE SEQUENCE [LARGE SCALE GENOMIC DNA]</scope>
</reference>
<evidence type="ECO:0000313" key="2">
    <source>
        <dbReference type="Proteomes" id="UP000580250"/>
    </source>
</evidence>
<proteinExistence type="predicted"/>
<comment type="caution">
    <text evidence="1">The sequence shown here is derived from an EMBL/GenBank/DDBJ whole genome shotgun (WGS) entry which is preliminary data.</text>
</comment>
<dbReference type="AlphaFoldDB" id="A0A6V7VS04"/>
<dbReference type="Proteomes" id="UP000580250">
    <property type="component" value="Unassembled WGS sequence"/>
</dbReference>
<protein>
    <submittedName>
        <fullName evidence="1">Uncharacterized protein</fullName>
    </submittedName>
</protein>
<evidence type="ECO:0000313" key="1">
    <source>
        <dbReference type="EMBL" id="CAD2177589.1"/>
    </source>
</evidence>
<accession>A0A6V7VS04</accession>
<dbReference type="EMBL" id="CAJEWN010000300">
    <property type="protein sequence ID" value="CAD2177589.1"/>
    <property type="molecule type" value="Genomic_DNA"/>
</dbReference>
<sequence>MILEEINEIFIELENKIKENKGEEEKQIESLPEFGKIFKPIFDSMFLSKIGEEETKEVLKNKFEEIYGEYPDSKFFSKLIKDLIVYLKVLIF</sequence>
<gene>
    <name evidence="1" type="ORF">MENT_LOCUS29469</name>
</gene>